<dbReference type="EMBL" id="SUNH01000007">
    <property type="protein sequence ID" value="TJZ85801.1"/>
    <property type="molecule type" value="Genomic_DNA"/>
</dbReference>
<dbReference type="RefSeq" id="WP_136855726.1">
    <property type="nucleotide sequence ID" value="NZ_SUNH01000007.1"/>
</dbReference>
<dbReference type="OrthoDB" id="8114479at2"/>
<organism evidence="1 2">
    <name type="scientific">Paracoccus hibiscisoli</name>
    <dbReference type="NCBI Taxonomy" id="2023261"/>
    <lineage>
        <taxon>Bacteria</taxon>
        <taxon>Pseudomonadati</taxon>
        <taxon>Pseudomonadota</taxon>
        <taxon>Alphaproteobacteria</taxon>
        <taxon>Rhodobacterales</taxon>
        <taxon>Paracoccaceae</taxon>
        <taxon>Paracoccus</taxon>
    </lineage>
</organism>
<gene>
    <name evidence="1" type="ORF">FA740_05220</name>
</gene>
<proteinExistence type="predicted"/>
<dbReference type="AlphaFoldDB" id="A0A4U0QUJ0"/>
<name>A0A4U0QUJ0_9RHOB</name>
<accession>A0A4U0QUJ0</accession>
<evidence type="ECO:0000313" key="1">
    <source>
        <dbReference type="EMBL" id="TJZ85801.1"/>
    </source>
</evidence>
<sequence length="126" mass="14148">MIRQPSSHAALYDFWRRSVAGERVSRVEDKPQCGYFKRRMVRGGPFVPVEIWMEQDIDPETGELTAPERLRAICNGNLCRPETVWTYCRPISASEYDGLTGAHASIPDMAATHVAIDLGQMAAIRP</sequence>
<reference evidence="1 2" key="1">
    <citation type="submission" date="2019-04" db="EMBL/GenBank/DDBJ databases">
        <authorList>
            <person name="Li J."/>
        </authorList>
    </citation>
    <scope>NUCLEOTIDE SEQUENCE [LARGE SCALE GENOMIC DNA]</scope>
    <source>
        <strain evidence="1 2">CCTCC AB2016182</strain>
    </source>
</reference>
<evidence type="ECO:0000313" key="2">
    <source>
        <dbReference type="Proteomes" id="UP000306223"/>
    </source>
</evidence>
<keyword evidence="2" id="KW-1185">Reference proteome</keyword>
<comment type="caution">
    <text evidence="1">The sequence shown here is derived from an EMBL/GenBank/DDBJ whole genome shotgun (WGS) entry which is preliminary data.</text>
</comment>
<dbReference type="Proteomes" id="UP000306223">
    <property type="component" value="Unassembled WGS sequence"/>
</dbReference>
<protein>
    <submittedName>
        <fullName evidence="1">Uncharacterized protein</fullName>
    </submittedName>
</protein>